<organism evidence="9 10">
    <name type="scientific">Syntrophomonas wolfei subsp. wolfei (strain DSM 2245B / Goettingen)</name>
    <dbReference type="NCBI Taxonomy" id="335541"/>
    <lineage>
        <taxon>Bacteria</taxon>
        <taxon>Bacillati</taxon>
        <taxon>Bacillota</taxon>
        <taxon>Clostridia</taxon>
        <taxon>Eubacteriales</taxon>
        <taxon>Syntrophomonadaceae</taxon>
        <taxon>Syntrophomonas</taxon>
    </lineage>
</organism>
<evidence type="ECO:0000256" key="2">
    <source>
        <dbReference type="ARBA" id="ARBA00008857"/>
    </source>
</evidence>
<keyword evidence="4 6" id="KW-0238">DNA-binding</keyword>
<evidence type="ECO:0000259" key="8">
    <source>
        <dbReference type="PROSITE" id="PS51900"/>
    </source>
</evidence>
<dbReference type="Pfam" id="PF02899">
    <property type="entry name" value="Phage_int_SAM_1"/>
    <property type="match status" value="1"/>
</dbReference>
<dbReference type="Pfam" id="PF00589">
    <property type="entry name" value="Phage_integrase"/>
    <property type="match status" value="1"/>
</dbReference>
<gene>
    <name evidence="9" type="ordered locus">Swol_0736</name>
</gene>
<name>Q0AYZ6_SYNWW</name>
<dbReference type="AlphaFoldDB" id="Q0AYZ6"/>
<dbReference type="RefSeq" id="WP_011640163.1">
    <property type="nucleotide sequence ID" value="NC_008346.1"/>
</dbReference>
<protein>
    <submittedName>
        <fullName evidence="9">Integrase/recombinase</fullName>
    </submittedName>
</protein>
<keyword evidence="3" id="KW-0229">DNA integration</keyword>
<keyword evidence="5" id="KW-0233">DNA recombination</keyword>
<dbReference type="Gene3D" id="1.10.443.10">
    <property type="entry name" value="Intergrase catalytic core"/>
    <property type="match status" value="1"/>
</dbReference>
<evidence type="ECO:0000256" key="6">
    <source>
        <dbReference type="PROSITE-ProRule" id="PRU01248"/>
    </source>
</evidence>
<dbReference type="InterPro" id="IPR050090">
    <property type="entry name" value="Tyrosine_recombinase_XerCD"/>
</dbReference>
<accession>Q0AYZ6</accession>
<dbReference type="InterPro" id="IPR010998">
    <property type="entry name" value="Integrase_recombinase_N"/>
</dbReference>
<dbReference type="InterPro" id="IPR002104">
    <property type="entry name" value="Integrase_catalytic"/>
</dbReference>
<evidence type="ECO:0000259" key="7">
    <source>
        <dbReference type="PROSITE" id="PS51898"/>
    </source>
</evidence>
<dbReference type="SUPFAM" id="SSF56349">
    <property type="entry name" value="DNA breaking-rejoining enzymes"/>
    <property type="match status" value="1"/>
</dbReference>
<dbReference type="GO" id="GO:0015074">
    <property type="term" value="P:DNA integration"/>
    <property type="evidence" value="ECO:0007669"/>
    <property type="project" value="UniProtKB-KW"/>
</dbReference>
<dbReference type="InterPro" id="IPR013762">
    <property type="entry name" value="Integrase-like_cat_sf"/>
</dbReference>
<evidence type="ECO:0000313" key="10">
    <source>
        <dbReference type="Proteomes" id="UP000001968"/>
    </source>
</evidence>
<dbReference type="KEGG" id="swo:Swol_0736"/>
<sequence>MKDNSLSYYVQNYFLSYLISQRGYGNNTVASYRDTFKLLFMFLESDGKKLSKLKLTDISQTCVLQFLEWAETERHNSVSTRNLRLTVLKSFFGYVLSTSPEFSGQCTDIINIPAKRVEKKPPLYLTESETKLLLNAPDRNSREGIRHMAILTLLYDSACRVQELINLNVADVTIGRCCKVFVKGKGSKYREIPIFGETGKILERYINAYGLKPGEVLFTNRSGGRLTRAGVSYIMNKYKKILQERYANRFNSNLSLSPHLMRHSKATHLVNENVNIYNVRDFLGHTSVITTQVYLTSNPEVTRKAIEKASSKTVSESNDYYSLQEKEDLLAFLETLI</sequence>
<dbReference type="Proteomes" id="UP000001968">
    <property type="component" value="Chromosome"/>
</dbReference>
<dbReference type="PROSITE" id="PS51900">
    <property type="entry name" value="CB"/>
    <property type="match status" value="1"/>
</dbReference>
<dbReference type="InterPro" id="IPR011010">
    <property type="entry name" value="DNA_brk_join_enz"/>
</dbReference>
<dbReference type="GO" id="GO:0003677">
    <property type="term" value="F:DNA binding"/>
    <property type="evidence" value="ECO:0007669"/>
    <property type="project" value="UniProtKB-UniRule"/>
</dbReference>
<evidence type="ECO:0000256" key="1">
    <source>
        <dbReference type="ARBA" id="ARBA00003283"/>
    </source>
</evidence>
<dbReference type="GO" id="GO:0006310">
    <property type="term" value="P:DNA recombination"/>
    <property type="evidence" value="ECO:0007669"/>
    <property type="project" value="UniProtKB-KW"/>
</dbReference>
<dbReference type="eggNOG" id="COG4974">
    <property type="taxonomic scope" value="Bacteria"/>
</dbReference>
<dbReference type="SUPFAM" id="SSF47823">
    <property type="entry name" value="lambda integrase-like, N-terminal domain"/>
    <property type="match status" value="1"/>
</dbReference>
<evidence type="ECO:0000256" key="4">
    <source>
        <dbReference type="ARBA" id="ARBA00023125"/>
    </source>
</evidence>
<dbReference type="PANTHER" id="PTHR30349:SF41">
    <property type="entry name" value="INTEGRASE_RECOMBINASE PROTEIN MJ0367-RELATED"/>
    <property type="match status" value="1"/>
</dbReference>
<dbReference type="PROSITE" id="PS51898">
    <property type="entry name" value="TYR_RECOMBINASE"/>
    <property type="match status" value="1"/>
</dbReference>
<dbReference type="PANTHER" id="PTHR30349">
    <property type="entry name" value="PHAGE INTEGRASE-RELATED"/>
    <property type="match status" value="1"/>
</dbReference>
<comment type="function">
    <text evidence="1">Site-specific tyrosine recombinase, which acts by catalyzing the cutting and rejoining of the recombining DNA molecules.</text>
</comment>
<comment type="similarity">
    <text evidence="2">Belongs to the 'phage' integrase family.</text>
</comment>
<dbReference type="OrthoDB" id="9801717at2"/>
<dbReference type="InterPro" id="IPR004107">
    <property type="entry name" value="Integrase_SAM-like_N"/>
</dbReference>
<evidence type="ECO:0000256" key="5">
    <source>
        <dbReference type="ARBA" id="ARBA00023172"/>
    </source>
</evidence>
<reference evidence="10" key="1">
    <citation type="journal article" date="2010" name="Environ. Microbiol.">
        <title>The genome of Syntrophomonas wolfei: new insights into syntrophic metabolism and biohydrogen production.</title>
        <authorList>
            <person name="Sieber J.R."/>
            <person name="Sims D.R."/>
            <person name="Han C."/>
            <person name="Kim E."/>
            <person name="Lykidis A."/>
            <person name="Lapidus A.L."/>
            <person name="McDonnald E."/>
            <person name="Rohlin L."/>
            <person name="Culley D.E."/>
            <person name="Gunsalus R."/>
            <person name="McInerney M.J."/>
        </authorList>
    </citation>
    <scope>NUCLEOTIDE SEQUENCE [LARGE SCALE GENOMIC DNA]</scope>
    <source>
        <strain evidence="10">DSM 2245B / Goettingen</strain>
    </source>
</reference>
<dbReference type="EMBL" id="CP000448">
    <property type="protein sequence ID" value="ABI68058.1"/>
    <property type="molecule type" value="Genomic_DNA"/>
</dbReference>
<dbReference type="STRING" id="335541.Swol_0736"/>
<feature type="domain" description="Tyr recombinase" evidence="7">
    <location>
        <begin position="120"/>
        <end position="307"/>
    </location>
</feature>
<proteinExistence type="inferred from homology"/>
<dbReference type="HOGENOM" id="CLU_027562_9_1_9"/>
<evidence type="ECO:0000313" key="9">
    <source>
        <dbReference type="EMBL" id="ABI68058.1"/>
    </source>
</evidence>
<feature type="domain" description="Core-binding (CB)" evidence="8">
    <location>
        <begin position="4"/>
        <end position="96"/>
    </location>
</feature>
<evidence type="ECO:0000256" key="3">
    <source>
        <dbReference type="ARBA" id="ARBA00022908"/>
    </source>
</evidence>
<dbReference type="Gene3D" id="1.10.150.130">
    <property type="match status" value="1"/>
</dbReference>
<dbReference type="InterPro" id="IPR044068">
    <property type="entry name" value="CB"/>
</dbReference>
<keyword evidence="10" id="KW-1185">Reference proteome</keyword>